<dbReference type="EMBL" id="JBJXBP010000001">
    <property type="protein sequence ID" value="KAL3850602.1"/>
    <property type="molecule type" value="Genomic_DNA"/>
</dbReference>
<dbReference type="Gene3D" id="2.40.50.140">
    <property type="entry name" value="Nucleic acid-binding proteins"/>
    <property type="match status" value="1"/>
</dbReference>
<proteinExistence type="predicted"/>
<organism evidence="1 2">
    <name type="scientific">Penstemon smallii</name>
    <dbReference type="NCBI Taxonomy" id="265156"/>
    <lineage>
        <taxon>Eukaryota</taxon>
        <taxon>Viridiplantae</taxon>
        <taxon>Streptophyta</taxon>
        <taxon>Embryophyta</taxon>
        <taxon>Tracheophyta</taxon>
        <taxon>Spermatophyta</taxon>
        <taxon>Magnoliopsida</taxon>
        <taxon>eudicotyledons</taxon>
        <taxon>Gunneridae</taxon>
        <taxon>Pentapetalae</taxon>
        <taxon>asterids</taxon>
        <taxon>lamiids</taxon>
        <taxon>Lamiales</taxon>
        <taxon>Plantaginaceae</taxon>
        <taxon>Cheloneae</taxon>
        <taxon>Penstemon</taxon>
    </lineage>
</organism>
<evidence type="ECO:0000313" key="1">
    <source>
        <dbReference type="EMBL" id="KAL3850602.1"/>
    </source>
</evidence>
<dbReference type="Proteomes" id="UP001634393">
    <property type="component" value="Unassembled WGS sequence"/>
</dbReference>
<sequence length="214" mass="23783">MRTRKYFFHSKEFVIPPLENIQDIALVLAENQPGIFVVQVHAVVINCTQKFFYMGCEKCCIGFKADIGLIYTCPSCKNITRAKPREKIALRIFDSSGFLDATSFGSQAAAITGVDCIDCMDMHYKEIPYPISEVNKKLDGKSFLMKLKKKKGPVGTVNRSTSTLSKAIQLGCLQKTNSLLPDFCHLVLLCLVVNNSVFVAKCPSTNCPSTYFEA</sequence>
<evidence type="ECO:0008006" key="3">
    <source>
        <dbReference type="Google" id="ProtNLM"/>
    </source>
</evidence>
<dbReference type="AlphaFoldDB" id="A0ABD3UNC1"/>
<dbReference type="InterPro" id="IPR012340">
    <property type="entry name" value="NA-bd_OB-fold"/>
</dbReference>
<accession>A0ABD3UNC1</accession>
<keyword evidence="2" id="KW-1185">Reference proteome</keyword>
<evidence type="ECO:0000313" key="2">
    <source>
        <dbReference type="Proteomes" id="UP001634393"/>
    </source>
</evidence>
<protein>
    <recommendedName>
        <fullName evidence="3">Replication factor A C-terminal domain-containing protein</fullName>
    </recommendedName>
</protein>
<reference evidence="1 2" key="1">
    <citation type="submission" date="2024-12" db="EMBL/GenBank/DDBJ databases">
        <title>The unique morphological basis and parallel evolutionary history of personate flowers in Penstemon.</title>
        <authorList>
            <person name="Depatie T.H."/>
            <person name="Wessinger C.A."/>
        </authorList>
    </citation>
    <scope>NUCLEOTIDE SEQUENCE [LARGE SCALE GENOMIC DNA]</scope>
    <source>
        <strain evidence="1">WTNN_2</strain>
        <tissue evidence="1">Leaf</tissue>
    </source>
</reference>
<dbReference type="SUPFAM" id="SSF50249">
    <property type="entry name" value="Nucleic acid-binding proteins"/>
    <property type="match status" value="1"/>
</dbReference>
<comment type="caution">
    <text evidence="1">The sequence shown here is derived from an EMBL/GenBank/DDBJ whole genome shotgun (WGS) entry which is preliminary data.</text>
</comment>
<gene>
    <name evidence="1" type="ORF">ACJIZ3_012484</name>
</gene>
<name>A0ABD3UNC1_9LAMI</name>